<proteinExistence type="inferred from homology"/>
<sequence>MVSSVDAFCTEQARRMLAKQAEWISTGVTSITLTFDDGPHATHTPKLLATLGSLGIKAVFFVVGKQLEGAGAGILQRIKDLGHQVGNHSYSHADLAKLSEGGVTSELSRTQTLIGAIGTQKKYFRPPYGSLNATVKKVATAAGMTTVLWNVDTLDWKHRSADWIAEGLGQMKSGGQYVVLMHDIHETTVSNVETFVSKIRAKLTNVTFTPLP</sequence>
<dbReference type="EMBL" id="JAAGBB010000061">
    <property type="protein sequence ID" value="MBR0668563.1"/>
    <property type="molecule type" value="Genomic_DNA"/>
</dbReference>
<reference evidence="9" key="1">
    <citation type="journal article" date="2021" name="Syst. Appl. Microbiol.">
        <title>Roseomonas hellenica sp. nov., isolated from roots of wild-growing Alkanna tinctoria.</title>
        <authorList>
            <person name="Rat A."/>
            <person name="Naranjo H.D."/>
            <person name="Lebbe L."/>
            <person name="Cnockaert M."/>
            <person name="Krigas N."/>
            <person name="Grigoriadou K."/>
            <person name="Maloupa E."/>
            <person name="Willems A."/>
        </authorList>
    </citation>
    <scope>NUCLEOTIDE SEQUENCE [LARGE SCALE GENOMIC DNA]</scope>
    <source>
        <strain evidence="9">LMG 31523</strain>
    </source>
</reference>
<evidence type="ECO:0000313" key="8">
    <source>
        <dbReference type="EMBL" id="MBR0668563.1"/>
    </source>
</evidence>
<evidence type="ECO:0000256" key="5">
    <source>
        <dbReference type="ARBA" id="ARBA00022801"/>
    </source>
</evidence>
<dbReference type="SUPFAM" id="SSF88713">
    <property type="entry name" value="Glycoside hydrolase/deacetylase"/>
    <property type="match status" value="1"/>
</dbReference>
<evidence type="ECO:0000313" key="9">
    <source>
        <dbReference type="Proteomes" id="UP001196870"/>
    </source>
</evidence>
<evidence type="ECO:0000256" key="1">
    <source>
        <dbReference type="ARBA" id="ARBA00003236"/>
    </source>
</evidence>
<feature type="domain" description="NodB homology" evidence="7">
    <location>
        <begin position="29"/>
        <end position="209"/>
    </location>
</feature>
<name>A0ABS5F7M1_9PROT</name>
<comment type="caution">
    <text evidence="8">The sequence shown here is derived from an EMBL/GenBank/DDBJ whole genome shotgun (WGS) entry which is preliminary data.</text>
</comment>
<dbReference type="PROSITE" id="PS51677">
    <property type="entry name" value="NODB"/>
    <property type="match status" value="1"/>
</dbReference>
<evidence type="ECO:0000259" key="7">
    <source>
        <dbReference type="PROSITE" id="PS51677"/>
    </source>
</evidence>
<evidence type="ECO:0000256" key="6">
    <source>
        <dbReference type="ARBA" id="ARBA00032976"/>
    </source>
</evidence>
<comment type="similarity">
    <text evidence="2">Belongs to the polysaccharide deacetylase family.</text>
</comment>
<accession>A0ABS5F7M1</accession>
<dbReference type="Pfam" id="PF01522">
    <property type="entry name" value="Polysacc_deac_1"/>
    <property type="match status" value="1"/>
</dbReference>
<dbReference type="PANTHER" id="PTHR10587">
    <property type="entry name" value="GLYCOSYL TRANSFERASE-RELATED"/>
    <property type="match status" value="1"/>
</dbReference>
<dbReference type="Proteomes" id="UP001196870">
    <property type="component" value="Unassembled WGS sequence"/>
</dbReference>
<dbReference type="RefSeq" id="WP_211856339.1">
    <property type="nucleotide sequence ID" value="NZ_JAAGBB010000061.1"/>
</dbReference>
<evidence type="ECO:0000256" key="4">
    <source>
        <dbReference type="ARBA" id="ARBA00022723"/>
    </source>
</evidence>
<gene>
    <name evidence="8" type="ORF">GXW71_29695</name>
</gene>
<dbReference type="CDD" id="cd10917">
    <property type="entry name" value="CE4_NodB_like_6s_7s"/>
    <property type="match status" value="1"/>
</dbReference>
<comment type="function">
    <text evidence="1">Is involved in generating a small heat-stable compound (Nod), an acylated oligomer of N-acetylglucosamine, that stimulates mitosis in various plant protoplasts.</text>
</comment>
<evidence type="ECO:0000256" key="3">
    <source>
        <dbReference type="ARBA" id="ARBA00020071"/>
    </source>
</evidence>
<dbReference type="Gene3D" id="3.20.20.370">
    <property type="entry name" value="Glycoside hydrolase/deacetylase"/>
    <property type="match status" value="1"/>
</dbReference>
<keyword evidence="4" id="KW-0479">Metal-binding</keyword>
<keyword evidence="9" id="KW-1185">Reference proteome</keyword>
<dbReference type="InterPro" id="IPR050248">
    <property type="entry name" value="Polysacc_deacetylase_ArnD"/>
</dbReference>
<dbReference type="InterPro" id="IPR011330">
    <property type="entry name" value="Glyco_hydro/deAcase_b/a-brl"/>
</dbReference>
<dbReference type="InterPro" id="IPR002509">
    <property type="entry name" value="NODB_dom"/>
</dbReference>
<dbReference type="PANTHER" id="PTHR10587:SF133">
    <property type="entry name" value="CHITIN DEACETYLASE 1-RELATED"/>
    <property type="match status" value="1"/>
</dbReference>
<protein>
    <recommendedName>
        <fullName evidence="3">Chitooligosaccharide deacetylase</fullName>
    </recommendedName>
    <alternativeName>
        <fullName evidence="6">Nodulation protein B</fullName>
    </alternativeName>
</protein>
<evidence type="ECO:0000256" key="2">
    <source>
        <dbReference type="ARBA" id="ARBA00010973"/>
    </source>
</evidence>
<organism evidence="8 9">
    <name type="scientific">Plastoroseomonas hellenica</name>
    <dbReference type="NCBI Taxonomy" id="2687306"/>
    <lineage>
        <taxon>Bacteria</taxon>
        <taxon>Pseudomonadati</taxon>
        <taxon>Pseudomonadota</taxon>
        <taxon>Alphaproteobacteria</taxon>
        <taxon>Acetobacterales</taxon>
        <taxon>Acetobacteraceae</taxon>
        <taxon>Plastoroseomonas</taxon>
    </lineage>
</organism>
<keyword evidence="5" id="KW-0378">Hydrolase</keyword>